<name>A0A5B7G690_PORTR</name>
<keyword evidence="3" id="KW-1185">Reference proteome</keyword>
<dbReference type="EMBL" id="VSRR010010596">
    <property type="protein sequence ID" value="MPC52054.1"/>
    <property type="molecule type" value="Genomic_DNA"/>
</dbReference>
<comment type="caution">
    <text evidence="2">The sequence shown here is derived from an EMBL/GenBank/DDBJ whole genome shotgun (WGS) entry which is preliminary data.</text>
</comment>
<accession>A0A5B7G690</accession>
<organism evidence="2 3">
    <name type="scientific">Portunus trituberculatus</name>
    <name type="common">Swimming crab</name>
    <name type="synonym">Neptunus trituberculatus</name>
    <dbReference type="NCBI Taxonomy" id="210409"/>
    <lineage>
        <taxon>Eukaryota</taxon>
        <taxon>Metazoa</taxon>
        <taxon>Ecdysozoa</taxon>
        <taxon>Arthropoda</taxon>
        <taxon>Crustacea</taxon>
        <taxon>Multicrustacea</taxon>
        <taxon>Malacostraca</taxon>
        <taxon>Eumalacostraca</taxon>
        <taxon>Eucarida</taxon>
        <taxon>Decapoda</taxon>
        <taxon>Pleocyemata</taxon>
        <taxon>Brachyura</taxon>
        <taxon>Eubrachyura</taxon>
        <taxon>Portunoidea</taxon>
        <taxon>Portunidae</taxon>
        <taxon>Portuninae</taxon>
        <taxon>Portunus</taxon>
    </lineage>
</organism>
<evidence type="ECO:0000313" key="3">
    <source>
        <dbReference type="Proteomes" id="UP000324222"/>
    </source>
</evidence>
<gene>
    <name evidence="2" type="ORF">E2C01_045914</name>
</gene>
<dbReference type="Proteomes" id="UP000324222">
    <property type="component" value="Unassembled WGS sequence"/>
</dbReference>
<feature type="region of interest" description="Disordered" evidence="1">
    <location>
        <begin position="1"/>
        <end position="33"/>
    </location>
</feature>
<dbReference type="AlphaFoldDB" id="A0A5B7G690"/>
<evidence type="ECO:0000313" key="2">
    <source>
        <dbReference type="EMBL" id="MPC52054.1"/>
    </source>
</evidence>
<feature type="region of interest" description="Disordered" evidence="1">
    <location>
        <begin position="51"/>
        <end position="80"/>
    </location>
</feature>
<reference evidence="2 3" key="1">
    <citation type="submission" date="2019-05" db="EMBL/GenBank/DDBJ databases">
        <title>Another draft genome of Portunus trituberculatus and its Hox gene families provides insights of decapod evolution.</title>
        <authorList>
            <person name="Jeong J.-H."/>
            <person name="Song I."/>
            <person name="Kim S."/>
            <person name="Choi T."/>
            <person name="Kim D."/>
            <person name="Ryu S."/>
            <person name="Kim W."/>
        </authorList>
    </citation>
    <scope>NUCLEOTIDE SEQUENCE [LARGE SCALE GENOMIC DNA]</scope>
    <source>
        <tissue evidence="2">Muscle</tissue>
    </source>
</reference>
<proteinExistence type="predicted"/>
<evidence type="ECO:0000256" key="1">
    <source>
        <dbReference type="SAM" id="MobiDB-lite"/>
    </source>
</evidence>
<protein>
    <submittedName>
        <fullName evidence="2">Uncharacterized protein</fullName>
    </submittedName>
</protein>
<sequence length="80" mass="9134">MIPPHINGRLGGFYQHRGGLYTASNPSKQDDGKKNVIVREQITKIFRRPERGVNRGRLSLQPDSSVLERLTAQDETFTRK</sequence>